<dbReference type="EC" id="1.1.1.-" evidence="2"/>
<accession>A0ABW2P2R6</accession>
<dbReference type="PANTHER" id="PTHR42879">
    <property type="entry name" value="3-OXOACYL-(ACYL-CARRIER-PROTEIN) REDUCTASE"/>
    <property type="match status" value="1"/>
</dbReference>
<dbReference type="PRINTS" id="PR00081">
    <property type="entry name" value="GDHRDH"/>
</dbReference>
<proteinExistence type="inferred from homology"/>
<keyword evidence="2" id="KW-0560">Oxidoreductase</keyword>
<sequence>MDGKVALVTGSSRGIGAAIARELAARGAAVAVNHRDSADAAEQVVKEITAAGGRALAVRADVTDAGAVREMAAQTEAGLGPVDILVLNAHGFDEKVRALPLEVDVEALASVVSGQIRATMLPVQAFVPGMVERGGGSVVFISALIARDPWPMSITHGAAKAAMELAAKVLARTEARHGVRVNTVIAGITRTQASDQIPQDKLQKQAALIPMQRIGEPEDVARAVAALAGDDTAYVTGAFVPACGGALII</sequence>
<gene>
    <name evidence="2" type="ORF">ACFQSB_12760</name>
</gene>
<dbReference type="Pfam" id="PF13561">
    <property type="entry name" value="adh_short_C2"/>
    <property type="match status" value="1"/>
</dbReference>
<dbReference type="RefSeq" id="WP_380826491.1">
    <property type="nucleotide sequence ID" value="NZ_JBHTCG010000007.1"/>
</dbReference>
<dbReference type="Proteomes" id="UP001596496">
    <property type="component" value="Unassembled WGS sequence"/>
</dbReference>
<dbReference type="GO" id="GO:0016491">
    <property type="term" value="F:oxidoreductase activity"/>
    <property type="evidence" value="ECO:0007669"/>
    <property type="project" value="UniProtKB-KW"/>
</dbReference>
<dbReference type="InterPro" id="IPR036291">
    <property type="entry name" value="NAD(P)-bd_dom_sf"/>
</dbReference>
<comment type="caution">
    <text evidence="2">The sequence shown here is derived from an EMBL/GenBank/DDBJ whole genome shotgun (WGS) entry which is preliminary data.</text>
</comment>
<dbReference type="InterPro" id="IPR002347">
    <property type="entry name" value="SDR_fam"/>
</dbReference>
<evidence type="ECO:0000256" key="1">
    <source>
        <dbReference type="ARBA" id="ARBA00006484"/>
    </source>
</evidence>
<comment type="similarity">
    <text evidence="1">Belongs to the short-chain dehydrogenases/reductases (SDR) family.</text>
</comment>
<evidence type="ECO:0000313" key="2">
    <source>
        <dbReference type="EMBL" id="MFC7383084.1"/>
    </source>
</evidence>
<dbReference type="EMBL" id="JBHTCG010000007">
    <property type="protein sequence ID" value="MFC7383084.1"/>
    <property type="molecule type" value="Genomic_DNA"/>
</dbReference>
<name>A0ABW2P2R6_9ACTN</name>
<protein>
    <submittedName>
        <fullName evidence="2">SDR family NAD(P)-dependent oxidoreductase</fullName>
        <ecNumber evidence="2">1.1.1.-</ecNumber>
    </submittedName>
</protein>
<dbReference type="InterPro" id="IPR050259">
    <property type="entry name" value="SDR"/>
</dbReference>
<organism evidence="2 3">
    <name type="scientific">Sphaerisporangium rhizosphaerae</name>
    <dbReference type="NCBI Taxonomy" id="2269375"/>
    <lineage>
        <taxon>Bacteria</taxon>
        <taxon>Bacillati</taxon>
        <taxon>Actinomycetota</taxon>
        <taxon>Actinomycetes</taxon>
        <taxon>Streptosporangiales</taxon>
        <taxon>Streptosporangiaceae</taxon>
        <taxon>Sphaerisporangium</taxon>
    </lineage>
</organism>
<keyword evidence="3" id="KW-1185">Reference proteome</keyword>
<evidence type="ECO:0000313" key="3">
    <source>
        <dbReference type="Proteomes" id="UP001596496"/>
    </source>
</evidence>
<dbReference type="PANTHER" id="PTHR42879:SF2">
    <property type="entry name" value="3-OXOACYL-[ACYL-CARRIER-PROTEIN] REDUCTASE FABG"/>
    <property type="match status" value="1"/>
</dbReference>
<dbReference type="SUPFAM" id="SSF51735">
    <property type="entry name" value="NAD(P)-binding Rossmann-fold domains"/>
    <property type="match status" value="1"/>
</dbReference>
<reference evidence="3" key="1">
    <citation type="journal article" date="2019" name="Int. J. Syst. Evol. Microbiol.">
        <title>The Global Catalogue of Microorganisms (GCM) 10K type strain sequencing project: providing services to taxonomists for standard genome sequencing and annotation.</title>
        <authorList>
            <consortium name="The Broad Institute Genomics Platform"/>
            <consortium name="The Broad Institute Genome Sequencing Center for Infectious Disease"/>
            <person name="Wu L."/>
            <person name="Ma J."/>
        </authorList>
    </citation>
    <scope>NUCLEOTIDE SEQUENCE [LARGE SCALE GENOMIC DNA]</scope>
    <source>
        <strain evidence="3">CECT 7649</strain>
    </source>
</reference>
<dbReference type="Gene3D" id="3.40.50.720">
    <property type="entry name" value="NAD(P)-binding Rossmann-like Domain"/>
    <property type="match status" value="1"/>
</dbReference>